<keyword evidence="3" id="KW-1185">Reference proteome</keyword>
<organism evidence="2 3">
    <name type="scientific">Dunaliella salina</name>
    <name type="common">Green alga</name>
    <name type="synonym">Protococcus salinus</name>
    <dbReference type="NCBI Taxonomy" id="3046"/>
    <lineage>
        <taxon>Eukaryota</taxon>
        <taxon>Viridiplantae</taxon>
        <taxon>Chlorophyta</taxon>
        <taxon>core chlorophytes</taxon>
        <taxon>Chlorophyceae</taxon>
        <taxon>CS clade</taxon>
        <taxon>Chlamydomonadales</taxon>
        <taxon>Dunaliellaceae</taxon>
        <taxon>Dunaliella</taxon>
    </lineage>
</organism>
<keyword evidence="1" id="KW-0812">Transmembrane</keyword>
<accession>A0ABQ7G9M8</accession>
<feature type="transmembrane region" description="Helical" evidence="1">
    <location>
        <begin position="30"/>
        <end position="50"/>
    </location>
</feature>
<evidence type="ECO:0000313" key="2">
    <source>
        <dbReference type="EMBL" id="KAF5831265.1"/>
    </source>
</evidence>
<dbReference type="EMBL" id="MU069961">
    <property type="protein sequence ID" value="KAF5831265.1"/>
    <property type="molecule type" value="Genomic_DNA"/>
</dbReference>
<protein>
    <recommendedName>
        <fullName evidence="4">Encoded protein</fullName>
    </recommendedName>
</protein>
<keyword evidence="1" id="KW-1133">Transmembrane helix</keyword>
<gene>
    <name evidence="2" type="ORF">DUNSADRAFT_13349</name>
</gene>
<evidence type="ECO:0000256" key="1">
    <source>
        <dbReference type="SAM" id="Phobius"/>
    </source>
</evidence>
<evidence type="ECO:0000313" key="3">
    <source>
        <dbReference type="Proteomes" id="UP000815325"/>
    </source>
</evidence>
<comment type="caution">
    <text evidence="2">The sequence shown here is derived from an EMBL/GenBank/DDBJ whole genome shotgun (WGS) entry which is preliminary data.</text>
</comment>
<feature type="transmembrane region" description="Helical" evidence="1">
    <location>
        <begin position="57"/>
        <end position="81"/>
    </location>
</feature>
<evidence type="ECO:0008006" key="4">
    <source>
        <dbReference type="Google" id="ProtNLM"/>
    </source>
</evidence>
<dbReference type="Proteomes" id="UP000815325">
    <property type="component" value="Unassembled WGS sequence"/>
</dbReference>
<feature type="transmembrane region" description="Helical" evidence="1">
    <location>
        <begin position="93"/>
        <end position="114"/>
    </location>
</feature>
<keyword evidence="1" id="KW-0472">Membrane</keyword>
<sequence length="120" mass="13724">MPQNGGSARIMCAGDGLARPLMPRNANRSLSVPIPLFLIHFYFVILPSHVQTRCFGFLYGSSLACLLNFLMFRFLYITWVLPCPDGHVCSQLFSVKTLAFSCCILYITLHYRLLVYRKIR</sequence>
<reference evidence="2" key="1">
    <citation type="submission" date="2017-08" db="EMBL/GenBank/DDBJ databases">
        <authorList>
            <person name="Polle J.E."/>
            <person name="Barry K."/>
            <person name="Cushman J."/>
            <person name="Schmutz J."/>
            <person name="Tran D."/>
            <person name="Hathwaick L.T."/>
            <person name="Yim W.C."/>
            <person name="Jenkins J."/>
            <person name="Mckie-Krisberg Z.M."/>
            <person name="Prochnik S."/>
            <person name="Lindquist E."/>
            <person name="Dockter R.B."/>
            <person name="Adam C."/>
            <person name="Molina H."/>
            <person name="Bunkerborg J."/>
            <person name="Jin E."/>
            <person name="Buchheim M."/>
            <person name="Magnuson J."/>
        </authorList>
    </citation>
    <scope>NUCLEOTIDE SEQUENCE</scope>
    <source>
        <strain evidence="2">CCAP 19/18</strain>
    </source>
</reference>
<name>A0ABQ7G9M8_DUNSA</name>
<proteinExistence type="predicted"/>